<accession>G4TY71</accession>
<dbReference type="EMBL" id="CAFZ01000672">
    <property type="protein sequence ID" value="CCA76264.1"/>
    <property type="molecule type" value="Genomic_DNA"/>
</dbReference>
<name>G4TY71_SERID</name>
<evidence type="ECO:0000313" key="2">
    <source>
        <dbReference type="Proteomes" id="UP000007148"/>
    </source>
</evidence>
<sequence>MNKHKFSSGTADINLPLHQVLGYILRQILDWNLSLVSTYCLICSFGANLGIDSLSPQPGYSVAAHLTERTRSDLASISVCCVPMAIVLICTCRAVNGDPNSPKRGIELCQGVGGLEVSPRPPQLFLDTIITTANGW</sequence>
<proteinExistence type="predicted"/>
<dbReference type="AlphaFoldDB" id="G4TY71"/>
<evidence type="ECO:0000313" key="1">
    <source>
        <dbReference type="EMBL" id="CCA76264.1"/>
    </source>
</evidence>
<gene>
    <name evidence="1" type="ORF">PIIN_10259</name>
</gene>
<protein>
    <submittedName>
        <fullName evidence="1">Uncharacterized protein</fullName>
    </submittedName>
</protein>
<comment type="caution">
    <text evidence="1">The sequence shown here is derived from an EMBL/GenBank/DDBJ whole genome shotgun (WGS) entry which is preliminary data.</text>
</comment>
<reference evidence="1 2" key="1">
    <citation type="journal article" date="2011" name="PLoS Pathog.">
        <title>Endophytic Life Strategies Decoded by Genome and Transcriptome Analyses of the Mutualistic Root Symbiont Piriformospora indica.</title>
        <authorList>
            <person name="Zuccaro A."/>
            <person name="Lahrmann U."/>
            <person name="Guldener U."/>
            <person name="Langen G."/>
            <person name="Pfiffi S."/>
            <person name="Biedenkopf D."/>
            <person name="Wong P."/>
            <person name="Samans B."/>
            <person name="Grimm C."/>
            <person name="Basiewicz M."/>
            <person name="Murat C."/>
            <person name="Martin F."/>
            <person name="Kogel K.H."/>
        </authorList>
    </citation>
    <scope>NUCLEOTIDE SEQUENCE [LARGE SCALE GENOMIC DNA]</scope>
    <source>
        <strain evidence="1 2">DSM 11827</strain>
    </source>
</reference>
<organism evidence="1 2">
    <name type="scientific">Serendipita indica (strain DSM 11827)</name>
    <name type="common">Root endophyte fungus</name>
    <name type="synonym">Piriformospora indica</name>
    <dbReference type="NCBI Taxonomy" id="1109443"/>
    <lineage>
        <taxon>Eukaryota</taxon>
        <taxon>Fungi</taxon>
        <taxon>Dikarya</taxon>
        <taxon>Basidiomycota</taxon>
        <taxon>Agaricomycotina</taxon>
        <taxon>Agaricomycetes</taxon>
        <taxon>Sebacinales</taxon>
        <taxon>Serendipitaceae</taxon>
        <taxon>Serendipita</taxon>
    </lineage>
</organism>
<dbReference type="Proteomes" id="UP000007148">
    <property type="component" value="Unassembled WGS sequence"/>
</dbReference>
<dbReference type="HOGENOM" id="CLU_1876234_0_0_1"/>
<dbReference type="InParanoid" id="G4TY71"/>
<keyword evidence="2" id="KW-1185">Reference proteome</keyword>